<evidence type="ECO:0000313" key="2">
    <source>
        <dbReference type="EMBL" id="KAF4071036.1"/>
    </source>
</evidence>
<gene>
    <name evidence="2" type="ORF">AMELA_G00280330</name>
</gene>
<keyword evidence="3" id="KW-1185">Reference proteome</keyword>
<keyword evidence="1" id="KW-0472">Membrane</keyword>
<dbReference type="AlphaFoldDB" id="A0A7J5ZKM6"/>
<comment type="caution">
    <text evidence="2">The sequence shown here is derived from an EMBL/GenBank/DDBJ whole genome shotgun (WGS) entry which is preliminary data.</text>
</comment>
<dbReference type="EMBL" id="JAAGNN010000028">
    <property type="protein sequence ID" value="KAF4071036.1"/>
    <property type="molecule type" value="Genomic_DNA"/>
</dbReference>
<feature type="transmembrane region" description="Helical" evidence="1">
    <location>
        <begin position="116"/>
        <end position="135"/>
    </location>
</feature>
<protein>
    <submittedName>
        <fullName evidence="2">Uncharacterized protein</fullName>
    </submittedName>
</protein>
<evidence type="ECO:0000313" key="3">
    <source>
        <dbReference type="Proteomes" id="UP000593565"/>
    </source>
</evidence>
<keyword evidence="1" id="KW-1133">Transmembrane helix</keyword>
<dbReference type="PANTHER" id="PTHR34488">
    <property type="entry name" value="SI:CH211-245H14.1-RELATED"/>
    <property type="match status" value="1"/>
</dbReference>
<name>A0A7J5ZKM6_AMEME</name>
<accession>A0A7J5ZKM6</accession>
<reference evidence="2 3" key="1">
    <citation type="submission" date="2020-02" db="EMBL/GenBank/DDBJ databases">
        <title>A chromosome-scale genome assembly of the black bullhead catfish (Ameiurus melas).</title>
        <authorList>
            <person name="Wen M."/>
            <person name="Zham M."/>
            <person name="Cabau C."/>
            <person name="Klopp C."/>
            <person name="Donnadieu C."/>
            <person name="Roques C."/>
            <person name="Bouchez O."/>
            <person name="Lampietro C."/>
            <person name="Jouanno E."/>
            <person name="Herpin A."/>
            <person name="Louis A."/>
            <person name="Berthelot C."/>
            <person name="Parey E."/>
            <person name="Roest-Crollius H."/>
            <person name="Braasch I."/>
            <person name="Postlethwait J."/>
            <person name="Robinson-Rechavi M."/>
            <person name="Echchiki A."/>
            <person name="Begum T."/>
            <person name="Montfort J."/>
            <person name="Schartl M."/>
            <person name="Bobe J."/>
            <person name="Guiguen Y."/>
        </authorList>
    </citation>
    <scope>NUCLEOTIDE SEQUENCE [LARGE SCALE GENOMIC DNA]</scope>
    <source>
        <strain evidence="2">M_S1</strain>
        <tissue evidence="2">Blood</tissue>
    </source>
</reference>
<dbReference type="Proteomes" id="UP000593565">
    <property type="component" value="Unassembled WGS sequence"/>
</dbReference>
<sequence length="159" mass="18437">MNVCLNCRTVSFSSTEEECDVKAFYCPIVSRAGTDIEAVLTRLPDDKPSIVVVLHHTFSTDYIPPSSSRYERKDLKLVDMLFHEDSGLLKCSKNDEAISMAGNWLKKYGNHQRVVCYKRILAVIVLAAIGHRILYRKWTGHWLLQPETWFVKYFYSNWT</sequence>
<keyword evidence="1" id="KW-0812">Transmembrane</keyword>
<evidence type="ECO:0000256" key="1">
    <source>
        <dbReference type="SAM" id="Phobius"/>
    </source>
</evidence>
<dbReference type="PANTHER" id="PTHR34488:SF1">
    <property type="entry name" value="SI:CH211-245H14.1-RELATED"/>
    <property type="match status" value="1"/>
</dbReference>
<proteinExistence type="predicted"/>
<organism evidence="2 3">
    <name type="scientific">Ameiurus melas</name>
    <name type="common">Black bullhead</name>
    <name type="synonym">Silurus melas</name>
    <dbReference type="NCBI Taxonomy" id="219545"/>
    <lineage>
        <taxon>Eukaryota</taxon>
        <taxon>Metazoa</taxon>
        <taxon>Chordata</taxon>
        <taxon>Craniata</taxon>
        <taxon>Vertebrata</taxon>
        <taxon>Euteleostomi</taxon>
        <taxon>Actinopterygii</taxon>
        <taxon>Neopterygii</taxon>
        <taxon>Teleostei</taxon>
        <taxon>Ostariophysi</taxon>
        <taxon>Siluriformes</taxon>
        <taxon>Ictaluridae</taxon>
        <taxon>Ameiurus</taxon>
    </lineage>
</organism>